<dbReference type="SUPFAM" id="SSF49299">
    <property type="entry name" value="PKD domain"/>
    <property type="match status" value="1"/>
</dbReference>
<dbReference type="Pfam" id="PF13573">
    <property type="entry name" value="SprB"/>
    <property type="match status" value="1"/>
</dbReference>
<proteinExistence type="predicted"/>
<name>A0A9D7XQG8_9BACT</name>
<comment type="caution">
    <text evidence="1">The sequence shown here is derived from an EMBL/GenBank/DDBJ whole genome shotgun (WGS) entry which is preliminary data.</text>
</comment>
<accession>A0A9D7XQG8</accession>
<protein>
    <submittedName>
        <fullName evidence="1">Gliding motility-associated C-terminal domain-containing protein</fullName>
    </submittedName>
</protein>
<dbReference type="InterPro" id="IPR026341">
    <property type="entry name" value="T9SS_type_B"/>
</dbReference>
<dbReference type="InterPro" id="IPR013783">
    <property type="entry name" value="Ig-like_fold"/>
</dbReference>
<dbReference type="Pfam" id="PF13585">
    <property type="entry name" value="CHU_C"/>
    <property type="match status" value="1"/>
</dbReference>
<reference evidence="1 2" key="1">
    <citation type="submission" date="2020-10" db="EMBL/GenBank/DDBJ databases">
        <title>Connecting structure to function with the recovery of over 1000 high-quality activated sludge metagenome-assembled genomes encoding full-length rRNA genes using long-read sequencing.</title>
        <authorList>
            <person name="Singleton C.M."/>
            <person name="Petriglieri F."/>
            <person name="Kristensen J.M."/>
            <person name="Kirkegaard R.H."/>
            <person name="Michaelsen T.Y."/>
            <person name="Andersen M.H."/>
            <person name="Karst S.M."/>
            <person name="Dueholm M.S."/>
            <person name="Nielsen P.H."/>
            <person name="Albertsen M."/>
        </authorList>
    </citation>
    <scope>NUCLEOTIDE SEQUENCE [LARGE SCALE GENOMIC DNA]</scope>
    <source>
        <strain evidence="1">Ribe_18-Q3-R11-54_MAXAC.273</strain>
    </source>
</reference>
<dbReference type="Proteomes" id="UP000808337">
    <property type="component" value="Unassembled WGS sequence"/>
</dbReference>
<dbReference type="NCBIfam" id="TIGR04131">
    <property type="entry name" value="Bac_Flav_CTERM"/>
    <property type="match status" value="1"/>
</dbReference>
<dbReference type="InterPro" id="IPR025667">
    <property type="entry name" value="SprB_repeat"/>
</dbReference>
<dbReference type="EMBL" id="JADKGY010000029">
    <property type="protein sequence ID" value="MBK9984160.1"/>
    <property type="molecule type" value="Genomic_DNA"/>
</dbReference>
<dbReference type="InterPro" id="IPR035986">
    <property type="entry name" value="PKD_dom_sf"/>
</dbReference>
<dbReference type="Gene3D" id="2.60.40.10">
    <property type="entry name" value="Immunoglobulins"/>
    <property type="match status" value="3"/>
</dbReference>
<evidence type="ECO:0000313" key="1">
    <source>
        <dbReference type="EMBL" id="MBK9984160.1"/>
    </source>
</evidence>
<sequence length="1559" mass="164126">MVSPDTQFFRKGFLLFSILFSLLKLNAQCNPPGELPTVDCASAPLTCLADACYSTLNIPAVCCMNFCGLNTIINNPQYFQFIATATNIEIDIHVDNCSSGQGLQSAIVTSCAWQPCPGGAVPCPDILACNPGTSPGGTMVLIAGGLTIGQTYWLLIDGSNGSTCQYTIEYVTGVFEPQIDEDITMGEAIPPVVCQGFDDFMMTCAPSIPNAHGYLWHLEWNNTFVTSTLTSLTMDIDNNAPVGIWDICVQAFSGCDTSDVPFCFPVEIVAVDDIEKDPASYCPEEFPFFWHGISIGGPGTYMKTFNNPDGCPYDTIWEVEQYPDVPIGELDTLFCMNSNFDPFFYENETYDNAGTYDLFYPGMGLNGCDSMAHLNLVLGGIDAFIELTCENGQFILTPLIQELVPANANITWEWISGGATIFDDKILEVLDGGCYECYATVETPLGDCTYLIGGAAFCFDANQYWPPAPNLGFTDTLVCAQQGVFITVIEDPNGEPNLEYVWTGPADAPLFQDGSNVAEFDFTNSAGGTVCVYAIGACGDGSSTCVNVDIQTSPVAAFTYDATICNDSTSLITFTGTAGPTAQYVWDFDNPSSVTGSGAGPYSVSWNIDGTKTISLQVIQPGCDTSIISHDVIVSNLLTPIVNCSSTINSITFDWDDVVGASAYTVSINNGAPIGTVSSVYTVNMLNPNDMVTLTLTVLSNGPCDDIVVTTTCTAQNCPPPTIVVSGIDSACLNAPSIISLSALVNGNPGVGVWAGPGIIDTALGLFNPIISGSGQHQVTFTTDVNGCSFSEPFLITVFDSLTADFTVDPLICITDNATVTYTGNASPGATYAYDFGAATIVSGAGQGPYELSYATPGSKTIRLQITDNGCTSDLISQNLTVGAALNLPVVNCMSNTSGVSFCWTPDPLVSNYVVNALTPQIGVVTGNCIDFGGLVPGDSVAIEIISQTAGPCPQRIDTFSCIARACPTPMITVKPQSDICLYTGTTPINLQVTVVGGNGVGDWSGTGITDVVNGKFDPVLAGAGSHVITYHYLDDGCDFIKSITINVYDPPQAVISNPSFVLTCAGGNVLLLDGSASSGGAILYQWTTATGVINSGATTSMAQVGKEGVYQLKVTHSLSGCADSVSVTVTKDANTPNADAGLDRVLTCDSVTFVLGGGSSTGTNITYNWTTVGGHIVGPTDGVSIIVDEVGQYDIIVKDTSNGCQSTDRAFVTIDTALTSLVLTPGDTIDCNTTISGVQSTLGAPIVEYDFFWTTADGLIVGSNTGPDIDVSQGGTYVLKIHNKDNGCEKTASAVVPESNLIINDIDVSLMNITCFGDDNGALVINGVIGGIGPYTYQWSVSPQGGTSLSSLSPGQYSLTVTDQNGCSFTKIFNLNEPIQITVDLGADQIVAGGDSVKIDLITNITPNAINDIEWGGYDGLTCPGCPKLEFIASSSGNVTAIVTDTAGCTASDSMHLKVIVPRIIFIPTVFSPNGDGINDVFFISGRRNLIGIGYLRIYDRWGNLLFNKIGGMPGNESDGWDGKFNGQPLLPGVYVYTAELQYEDLTETVKGGITIIR</sequence>
<organism evidence="1 2">
    <name type="scientific">Candidatus Opimibacter skivensis</name>
    <dbReference type="NCBI Taxonomy" id="2982028"/>
    <lineage>
        <taxon>Bacteria</taxon>
        <taxon>Pseudomonadati</taxon>
        <taxon>Bacteroidota</taxon>
        <taxon>Saprospiria</taxon>
        <taxon>Saprospirales</taxon>
        <taxon>Saprospiraceae</taxon>
        <taxon>Candidatus Opimibacter</taxon>
    </lineage>
</organism>
<gene>
    <name evidence="1" type="ORF">IPP15_17625</name>
</gene>
<evidence type="ECO:0000313" key="2">
    <source>
        <dbReference type="Proteomes" id="UP000808337"/>
    </source>
</evidence>